<accession>A0A9D9H187</accession>
<dbReference type="Gene3D" id="3.30.230.30">
    <property type="entry name" value="Impact, N-terminal domain"/>
    <property type="match status" value="1"/>
</dbReference>
<dbReference type="PANTHER" id="PTHR16301">
    <property type="entry name" value="IMPACT-RELATED"/>
    <property type="match status" value="1"/>
</dbReference>
<sequence length="220" mass="24783">MAAKKANTGKKGQGPTETEVCRDTYLTLASPAQGLYKEKGSKFLAFAYPVENEDQIKNHLEALHKEYFDARHHCYAYILGARQESYRANDDGEPSGTAGRPIHGQILSAGLTNVLVVVVRYFGGIKLGTSGLINAYKTATADALQQAEKTEKIVTKQFLARFPYEQMNLAMRLVKELQLQVLRQEADMECRLWLSVRLSDVPRCQKRFEEERLPLENVNS</sequence>
<dbReference type="Pfam" id="PF01205">
    <property type="entry name" value="Impact_N"/>
    <property type="match status" value="1"/>
</dbReference>
<dbReference type="InterPro" id="IPR023582">
    <property type="entry name" value="Impact"/>
</dbReference>
<dbReference type="Proteomes" id="UP000823612">
    <property type="component" value="Unassembled WGS sequence"/>
</dbReference>
<gene>
    <name evidence="3" type="ORF">IAB08_05255</name>
</gene>
<name>A0A9D9H187_9BACT</name>
<dbReference type="GO" id="GO:0006446">
    <property type="term" value="P:regulation of translational initiation"/>
    <property type="evidence" value="ECO:0007669"/>
    <property type="project" value="TreeGrafter"/>
</dbReference>
<protein>
    <submittedName>
        <fullName evidence="3">YigZ family protein</fullName>
    </submittedName>
</protein>
<reference evidence="3" key="1">
    <citation type="submission" date="2020-10" db="EMBL/GenBank/DDBJ databases">
        <authorList>
            <person name="Gilroy R."/>
        </authorList>
    </citation>
    <scope>NUCLEOTIDE SEQUENCE</scope>
    <source>
        <strain evidence="3">2889</strain>
    </source>
</reference>
<dbReference type="InterPro" id="IPR020568">
    <property type="entry name" value="Ribosomal_Su5_D2-typ_SF"/>
</dbReference>
<dbReference type="EMBL" id="JADIMZ010000082">
    <property type="protein sequence ID" value="MBO8432681.1"/>
    <property type="molecule type" value="Genomic_DNA"/>
</dbReference>
<dbReference type="InterPro" id="IPR036956">
    <property type="entry name" value="Impact_N_sf"/>
</dbReference>
<organism evidence="3 4">
    <name type="scientific">Candidatus Pullibacteroides excrementavium</name>
    <dbReference type="NCBI Taxonomy" id="2840905"/>
    <lineage>
        <taxon>Bacteria</taxon>
        <taxon>Pseudomonadati</taxon>
        <taxon>Bacteroidota</taxon>
        <taxon>Bacteroidia</taxon>
        <taxon>Bacteroidales</taxon>
        <taxon>Candidatus Pullibacteroides</taxon>
    </lineage>
</organism>
<evidence type="ECO:0000313" key="4">
    <source>
        <dbReference type="Proteomes" id="UP000823612"/>
    </source>
</evidence>
<dbReference type="PANTHER" id="PTHR16301:SF20">
    <property type="entry name" value="IMPACT FAMILY MEMBER YIGZ"/>
    <property type="match status" value="1"/>
</dbReference>
<evidence type="ECO:0000256" key="1">
    <source>
        <dbReference type="ARBA" id="ARBA00007665"/>
    </source>
</evidence>
<evidence type="ECO:0000313" key="3">
    <source>
        <dbReference type="EMBL" id="MBO8432681.1"/>
    </source>
</evidence>
<feature type="domain" description="Impact N-terminal" evidence="2">
    <location>
        <begin position="39"/>
        <end position="144"/>
    </location>
</feature>
<dbReference type="AlphaFoldDB" id="A0A9D9H187"/>
<dbReference type="GO" id="GO:0005737">
    <property type="term" value="C:cytoplasm"/>
    <property type="evidence" value="ECO:0007669"/>
    <property type="project" value="TreeGrafter"/>
</dbReference>
<reference evidence="3" key="2">
    <citation type="journal article" date="2021" name="PeerJ">
        <title>Extensive microbial diversity within the chicken gut microbiome revealed by metagenomics and culture.</title>
        <authorList>
            <person name="Gilroy R."/>
            <person name="Ravi A."/>
            <person name="Getino M."/>
            <person name="Pursley I."/>
            <person name="Horton D.L."/>
            <person name="Alikhan N.F."/>
            <person name="Baker D."/>
            <person name="Gharbi K."/>
            <person name="Hall N."/>
            <person name="Watson M."/>
            <person name="Adriaenssens E.M."/>
            <person name="Foster-Nyarko E."/>
            <person name="Jarju S."/>
            <person name="Secka A."/>
            <person name="Antonio M."/>
            <person name="Oren A."/>
            <person name="Chaudhuri R.R."/>
            <person name="La Ragione R."/>
            <person name="Hildebrand F."/>
            <person name="Pallen M.J."/>
        </authorList>
    </citation>
    <scope>NUCLEOTIDE SEQUENCE</scope>
    <source>
        <strain evidence="3">2889</strain>
    </source>
</reference>
<comment type="similarity">
    <text evidence="1">Belongs to the IMPACT family.</text>
</comment>
<evidence type="ECO:0000259" key="2">
    <source>
        <dbReference type="Pfam" id="PF01205"/>
    </source>
</evidence>
<comment type="caution">
    <text evidence="3">The sequence shown here is derived from an EMBL/GenBank/DDBJ whole genome shotgun (WGS) entry which is preliminary data.</text>
</comment>
<dbReference type="SUPFAM" id="SSF54211">
    <property type="entry name" value="Ribosomal protein S5 domain 2-like"/>
    <property type="match status" value="1"/>
</dbReference>
<proteinExistence type="inferred from homology"/>
<dbReference type="InterPro" id="IPR001498">
    <property type="entry name" value="Impact_N"/>
</dbReference>